<name>A0A835RVL2_VANPL</name>
<dbReference type="AlphaFoldDB" id="A0A835RVL2"/>
<dbReference type="InterPro" id="IPR051897">
    <property type="entry name" value="PG-associated_BURP"/>
</dbReference>
<evidence type="ECO:0000256" key="1">
    <source>
        <dbReference type="SAM" id="MobiDB-lite"/>
    </source>
</evidence>
<protein>
    <submittedName>
        <fullName evidence="2">Uncharacterized protein</fullName>
    </submittedName>
</protein>
<sequence length="248" mass="27641">MAFSLPSSSSSCFTQRRSPPVRRNPPTHSRKGRFHPLLEPQRSPTACPPLLLPFQTLPTVCPLTYTKFLPRPSNLSSLLPQVLRRRCPPLPLSPPLLITRGSPSPPREQQLHQLRQRCCRRPLTLPSATTPENLVLANDHFRRYGRDSVGHDDDFSSYGPNGNLVTTNFTSYGTKTAGADNFTSYANSANVPDLGFSNYAAESSGRDALFSQYSTTPTLATSRSLAMERMATALSLIRHLREQQQYDR</sequence>
<evidence type="ECO:0000313" key="2">
    <source>
        <dbReference type="EMBL" id="KAG0492867.1"/>
    </source>
</evidence>
<comment type="caution">
    <text evidence="2">The sequence shown here is derived from an EMBL/GenBank/DDBJ whole genome shotgun (WGS) entry which is preliminary data.</text>
</comment>
<gene>
    <name evidence="2" type="ORF">HPP92_006265</name>
</gene>
<dbReference type="Proteomes" id="UP000636800">
    <property type="component" value="Chromosome 2"/>
</dbReference>
<reference evidence="2 3" key="1">
    <citation type="journal article" date="2020" name="Nat. Food">
        <title>A phased Vanilla planifolia genome enables genetic improvement of flavour and production.</title>
        <authorList>
            <person name="Hasing T."/>
            <person name="Tang H."/>
            <person name="Brym M."/>
            <person name="Khazi F."/>
            <person name="Huang T."/>
            <person name="Chambers A.H."/>
        </authorList>
    </citation>
    <scope>NUCLEOTIDE SEQUENCE [LARGE SCALE GENOMIC DNA]</scope>
    <source>
        <tissue evidence="2">Leaf</tissue>
    </source>
</reference>
<dbReference type="PANTHER" id="PTHR31458">
    <property type="entry name" value="POLYGALACTURONASE 1 BETA-LIKE PROTEIN 2"/>
    <property type="match status" value="1"/>
</dbReference>
<accession>A0A835RVL2</accession>
<dbReference type="EMBL" id="JADCNL010000002">
    <property type="protein sequence ID" value="KAG0492867.1"/>
    <property type="molecule type" value="Genomic_DNA"/>
</dbReference>
<feature type="region of interest" description="Disordered" evidence="1">
    <location>
        <begin position="1"/>
        <end position="40"/>
    </location>
</feature>
<proteinExistence type="predicted"/>
<keyword evidence="3" id="KW-1185">Reference proteome</keyword>
<dbReference type="PANTHER" id="PTHR31458:SF2">
    <property type="entry name" value="POLYGALACTURONASE 1 BETA-LIKE PROTEIN 2"/>
    <property type="match status" value="1"/>
</dbReference>
<organism evidence="2 3">
    <name type="scientific">Vanilla planifolia</name>
    <name type="common">Vanilla</name>
    <dbReference type="NCBI Taxonomy" id="51239"/>
    <lineage>
        <taxon>Eukaryota</taxon>
        <taxon>Viridiplantae</taxon>
        <taxon>Streptophyta</taxon>
        <taxon>Embryophyta</taxon>
        <taxon>Tracheophyta</taxon>
        <taxon>Spermatophyta</taxon>
        <taxon>Magnoliopsida</taxon>
        <taxon>Liliopsida</taxon>
        <taxon>Asparagales</taxon>
        <taxon>Orchidaceae</taxon>
        <taxon>Vanilloideae</taxon>
        <taxon>Vanilleae</taxon>
        <taxon>Vanilla</taxon>
    </lineage>
</organism>
<evidence type="ECO:0000313" key="3">
    <source>
        <dbReference type="Proteomes" id="UP000636800"/>
    </source>
</evidence>